<dbReference type="InterPro" id="IPR036736">
    <property type="entry name" value="ACP-like_sf"/>
</dbReference>
<dbReference type="RefSeq" id="WP_038609651.1">
    <property type="nucleotide sequence ID" value="NZ_CAJUNV010000005.1"/>
</dbReference>
<evidence type="ECO:0000313" key="2">
    <source>
        <dbReference type="EMBL" id="TGY66294.1"/>
    </source>
</evidence>
<comment type="caution">
    <text evidence="2">The sequence shown here is derived from an EMBL/GenBank/DDBJ whole genome shotgun (WGS) entry which is preliminary data.</text>
</comment>
<protein>
    <submittedName>
        <fullName evidence="2">Acyl carrier protein</fullName>
    </submittedName>
</protein>
<dbReference type="SUPFAM" id="SSF47336">
    <property type="entry name" value="ACP-like"/>
    <property type="match status" value="1"/>
</dbReference>
<dbReference type="AlphaFoldDB" id="A0A4S2FEQ1"/>
<evidence type="ECO:0000259" key="1">
    <source>
        <dbReference type="PROSITE" id="PS50075"/>
    </source>
</evidence>
<dbReference type="InterPro" id="IPR009081">
    <property type="entry name" value="PP-bd_ACP"/>
</dbReference>
<dbReference type="Pfam" id="PF00550">
    <property type="entry name" value="PP-binding"/>
    <property type="match status" value="1"/>
</dbReference>
<proteinExistence type="predicted"/>
<dbReference type="EMBL" id="SRYJ01000086">
    <property type="protein sequence ID" value="TGY66294.1"/>
    <property type="molecule type" value="Genomic_DNA"/>
</dbReference>
<feature type="domain" description="Carrier" evidence="1">
    <location>
        <begin position="1"/>
        <end position="77"/>
    </location>
</feature>
<accession>A0A4S2FEQ1</accession>
<dbReference type="PROSITE" id="PS50075">
    <property type="entry name" value="CARRIER"/>
    <property type="match status" value="1"/>
</dbReference>
<evidence type="ECO:0000313" key="3">
    <source>
        <dbReference type="Proteomes" id="UP000310760"/>
    </source>
</evidence>
<organism evidence="2 3">
    <name type="scientific">Phocaeicola sartorii</name>
    <dbReference type="NCBI Taxonomy" id="671267"/>
    <lineage>
        <taxon>Bacteria</taxon>
        <taxon>Pseudomonadati</taxon>
        <taxon>Bacteroidota</taxon>
        <taxon>Bacteroidia</taxon>
        <taxon>Bacteroidales</taxon>
        <taxon>Bacteroidaceae</taxon>
        <taxon>Phocaeicola</taxon>
    </lineage>
</organism>
<dbReference type="Gene3D" id="1.10.1200.10">
    <property type="entry name" value="ACP-like"/>
    <property type="match status" value="1"/>
</dbReference>
<gene>
    <name evidence="2" type="ORF">E5339_20940</name>
</gene>
<sequence length="77" mass="8877">MKSLEEFVELFAEQFDETDASEITADKNFRELVEWSSLIGLSIIAMVDEEFEVTLRGEDMRKANTPAELYEIVKSKL</sequence>
<dbReference type="Proteomes" id="UP000310760">
    <property type="component" value="Unassembled WGS sequence"/>
</dbReference>
<reference evidence="2 3" key="1">
    <citation type="submission" date="2019-04" db="EMBL/GenBank/DDBJ databases">
        <title>Microbes associate with the intestines of laboratory mice.</title>
        <authorList>
            <person name="Navarre W."/>
            <person name="Wong E."/>
            <person name="Huang K."/>
            <person name="Tropini C."/>
            <person name="Ng K."/>
            <person name="Yu B."/>
        </authorList>
    </citation>
    <scope>NUCLEOTIDE SEQUENCE [LARGE SCALE GENOMIC DNA]</scope>
    <source>
        <strain evidence="2 3">NM22_B1</strain>
    </source>
</reference>
<name>A0A4S2FEQ1_9BACT</name>